<sequence>MKKFDTYMVNKIFTVPYLDRMISEDSIPDTFFECVRRYVKTDDATIGEAISEIYHFMNYEYRNEYYYKNTILNQLLIKKHDLYNTAALTELPIGDSKADFIMINGRGVVYEIKTDLDNLIRLENQLKDYYKVFSYIYVVVGNKQLPHVKEFLKDQKVGIYELTASGRLICRKKAFYNRDNLSYEAMFQVLRKAEFESIILKHFHKLPEVNSFQYYRECKKWLERINIVTLQKDVMKCLKARTLMLIENKLEEKVPYELRFYAYFSKKISTNYQDIDKLWNARMEG</sequence>
<comment type="caution">
    <text evidence="1">The sequence shown here is derived from an EMBL/GenBank/DDBJ whole genome shotgun (WGS) entry which is preliminary data.</text>
</comment>
<dbReference type="RefSeq" id="WP_118224314.1">
    <property type="nucleotide sequence ID" value="NZ_QRIC01000003.1"/>
</dbReference>
<dbReference type="Proteomes" id="UP000284095">
    <property type="component" value="Unassembled WGS sequence"/>
</dbReference>
<accession>A0A414T1J0</accession>
<name>A0A414T1J0_9FIRM</name>
<reference evidence="1 2" key="1">
    <citation type="submission" date="2018-08" db="EMBL/GenBank/DDBJ databases">
        <title>A genome reference for cultivated species of the human gut microbiota.</title>
        <authorList>
            <person name="Zou Y."/>
            <person name="Xue W."/>
            <person name="Luo G."/>
        </authorList>
    </citation>
    <scope>NUCLEOTIDE SEQUENCE [LARGE SCALE GENOMIC DNA]</scope>
    <source>
        <strain evidence="1 2">AM22-22</strain>
    </source>
</reference>
<gene>
    <name evidence="1" type="ORF">DW265_02675</name>
</gene>
<dbReference type="AlphaFoldDB" id="A0A414T1J0"/>
<evidence type="ECO:0008006" key="3">
    <source>
        <dbReference type="Google" id="ProtNLM"/>
    </source>
</evidence>
<dbReference type="NCBIfam" id="NF033832">
    <property type="entry name" value="sce7726_fam"/>
    <property type="match status" value="1"/>
</dbReference>
<keyword evidence="2" id="KW-1185">Reference proteome</keyword>
<proteinExistence type="predicted"/>
<evidence type="ECO:0000313" key="1">
    <source>
        <dbReference type="EMBL" id="RHG28062.1"/>
    </source>
</evidence>
<evidence type="ECO:0000313" key="2">
    <source>
        <dbReference type="Proteomes" id="UP000284095"/>
    </source>
</evidence>
<protein>
    <recommendedName>
        <fullName evidence="3">Sce7726 family protein</fullName>
    </recommendedName>
</protein>
<dbReference type="EMBL" id="QRIC01000003">
    <property type="protein sequence ID" value="RHG28062.1"/>
    <property type="molecule type" value="Genomic_DNA"/>
</dbReference>
<organism evidence="1 2">
    <name type="scientific">Dorea longicatena</name>
    <dbReference type="NCBI Taxonomy" id="88431"/>
    <lineage>
        <taxon>Bacteria</taxon>
        <taxon>Bacillati</taxon>
        <taxon>Bacillota</taxon>
        <taxon>Clostridia</taxon>
        <taxon>Lachnospirales</taxon>
        <taxon>Lachnospiraceae</taxon>
        <taxon>Dorea</taxon>
    </lineage>
</organism>
<dbReference type="InterPro" id="IPR047729">
    <property type="entry name" value="Sce7726-like"/>
</dbReference>